<dbReference type="Pfam" id="PF22922">
    <property type="entry name" value="GAF_NLP"/>
    <property type="match status" value="1"/>
</dbReference>
<dbReference type="PROSITE" id="PS50811">
    <property type="entry name" value="WRKY"/>
    <property type="match status" value="1"/>
</dbReference>
<accession>A0A2P5BTW2</accession>
<keyword evidence="7" id="KW-0804">Transcription</keyword>
<dbReference type="PANTHER" id="PTHR32002:SF44">
    <property type="entry name" value="PROTEIN NLP4"/>
    <property type="match status" value="1"/>
</dbReference>
<evidence type="ECO:0000313" key="13">
    <source>
        <dbReference type="EMBL" id="PON52200.1"/>
    </source>
</evidence>
<dbReference type="Proteomes" id="UP000237105">
    <property type="component" value="Unassembled WGS sequence"/>
</dbReference>
<dbReference type="PROSITE" id="PS50808">
    <property type="entry name" value="ZF_BED"/>
    <property type="match status" value="1"/>
</dbReference>
<proteinExistence type="predicted"/>
<dbReference type="Gene3D" id="2.20.25.80">
    <property type="entry name" value="WRKY domain"/>
    <property type="match status" value="1"/>
</dbReference>
<dbReference type="InterPro" id="IPR055081">
    <property type="entry name" value="NLP1-9_GAF"/>
</dbReference>
<dbReference type="InterPro" id="IPR036576">
    <property type="entry name" value="WRKY_dom_sf"/>
</dbReference>
<keyword evidence="2" id="KW-0479">Metal-binding</keyword>
<evidence type="ECO:0000256" key="3">
    <source>
        <dbReference type="ARBA" id="ARBA00022771"/>
    </source>
</evidence>
<keyword evidence="6" id="KW-0238">DNA-binding</keyword>
<feature type="domain" description="BED-type" evidence="11">
    <location>
        <begin position="529"/>
        <end position="588"/>
    </location>
</feature>
<feature type="domain" description="WRKY" evidence="12">
    <location>
        <begin position="135"/>
        <end position="193"/>
    </location>
</feature>
<evidence type="ECO:0000256" key="4">
    <source>
        <dbReference type="ARBA" id="ARBA00022833"/>
    </source>
</evidence>
<comment type="subcellular location">
    <subcellularLocation>
        <location evidence="1">Nucleus</location>
    </subcellularLocation>
</comment>
<reference evidence="14" key="1">
    <citation type="submission" date="2016-06" db="EMBL/GenBank/DDBJ databases">
        <title>Parallel loss of symbiosis genes in relatives of nitrogen-fixing non-legume Parasponia.</title>
        <authorList>
            <person name="Van Velzen R."/>
            <person name="Holmer R."/>
            <person name="Bu F."/>
            <person name="Rutten L."/>
            <person name="Van Zeijl A."/>
            <person name="Liu W."/>
            <person name="Santuari L."/>
            <person name="Cao Q."/>
            <person name="Sharma T."/>
            <person name="Shen D."/>
            <person name="Roswanjaya Y."/>
            <person name="Wardhani T."/>
            <person name="Kalhor M.S."/>
            <person name="Jansen J."/>
            <person name="Van den Hoogen J."/>
            <person name="Gungor B."/>
            <person name="Hartog M."/>
            <person name="Hontelez J."/>
            <person name="Verver J."/>
            <person name="Yang W.-C."/>
            <person name="Schijlen E."/>
            <person name="Repin R."/>
            <person name="Schilthuizen M."/>
            <person name="Schranz E."/>
            <person name="Heidstra R."/>
            <person name="Miyata K."/>
            <person name="Fedorova E."/>
            <person name="Kohlen W."/>
            <person name="Bisseling T."/>
            <person name="Smit S."/>
            <person name="Geurts R."/>
        </authorList>
    </citation>
    <scope>NUCLEOTIDE SEQUENCE [LARGE SCALE GENOMIC DNA]</scope>
    <source>
        <strain evidence="14">cv. WU1-14</strain>
    </source>
</reference>
<feature type="region of interest" description="Disordered" evidence="10">
    <location>
        <begin position="509"/>
        <end position="531"/>
    </location>
</feature>
<dbReference type="GO" id="GO:0003700">
    <property type="term" value="F:DNA-binding transcription factor activity"/>
    <property type="evidence" value="ECO:0007669"/>
    <property type="project" value="InterPro"/>
</dbReference>
<dbReference type="OrthoDB" id="10310462at2759"/>
<sequence>MEDGCQSPPNSLMEACFGSAQNSGTSVTFVDLDKSDVYVDDDFFQDINASSFSLKPVTNPGSSFFLGAAASKMTSSGLSQQSFPTMEELNQYENTPRTLEPIGVENRNKNMLQLQADREGDPDCSAGGGGSITSEDGFYWRKYGQKQVVGSKYPRIYYKCMHLNCKVKKKVKRSDEGHITEILHSGVHNHHKPPNPRSAIGSSDSYSPATEKRCPPKNTLDLPQTNFKASSTENSQLDLTSSQKAEVQISLNRSISSDLLNSVAPIQPSYSNIVCDNQAAWPKIKELLKLACQRYRLPLAQTWVPCGHRLFDQDSNSNNDLWAYSISDQAFYARTILMQVFHDVCSEHYLLKGQGIVGEAFVTNKPRFSPDVTSYCKAEYPLTYHTKRLKFRSAVAIPAYWDGSIPPGDRTAPDFVVEFFLPLDCTDVEEQKNMVTSLKSLIALDLCIAAELELEQESGSKQDSDNGLIPRSVTNLTEGKFSSLAETDTSEEPRHKRCSMKRTDLLAGGLKDAEKKSTTRGKNSRSSRGKRDPTWKYCFPIEGNIHGVKCSFCKLVIQGGGITRFKLHLVSNDPSKNVKKCPNVPYEVKDEVENWIRRKDNKRK</sequence>
<feature type="region of interest" description="Disordered" evidence="10">
    <location>
        <begin position="183"/>
        <end position="222"/>
    </location>
</feature>
<gene>
    <name evidence="13" type="primary">PanNLP2</name>
    <name evidence="13" type="ORF">PanWU01x14_210420</name>
</gene>
<evidence type="ECO:0000256" key="1">
    <source>
        <dbReference type="ARBA" id="ARBA00004123"/>
    </source>
</evidence>
<feature type="compositionally biased region" description="Basic residues" evidence="10">
    <location>
        <begin position="518"/>
        <end position="528"/>
    </location>
</feature>
<dbReference type="PANTHER" id="PTHR32002">
    <property type="entry name" value="PROTEIN NLP8"/>
    <property type="match status" value="1"/>
</dbReference>
<evidence type="ECO:0000313" key="14">
    <source>
        <dbReference type="Proteomes" id="UP000237105"/>
    </source>
</evidence>
<dbReference type="InterPro" id="IPR003656">
    <property type="entry name" value="Znf_BED"/>
</dbReference>
<evidence type="ECO:0000256" key="8">
    <source>
        <dbReference type="ARBA" id="ARBA00023242"/>
    </source>
</evidence>
<keyword evidence="3 9" id="KW-0863">Zinc-finger</keyword>
<dbReference type="InterPro" id="IPR003657">
    <property type="entry name" value="WRKY_dom"/>
</dbReference>
<evidence type="ECO:0000256" key="7">
    <source>
        <dbReference type="ARBA" id="ARBA00023163"/>
    </source>
</evidence>
<dbReference type="InterPro" id="IPR045012">
    <property type="entry name" value="NLP"/>
</dbReference>
<dbReference type="GO" id="GO:0043565">
    <property type="term" value="F:sequence-specific DNA binding"/>
    <property type="evidence" value="ECO:0007669"/>
    <property type="project" value="InterPro"/>
</dbReference>
<keyword evidence="5" id="KW-0805">Transcription regulation</keyword>
<evidence type="ECO:0000256" key="5">
    <source>
        <dbReference type="ARBA" id="ARBA00023015"/>
    </source>
</evidence>
<dbReference type="AlphaFoldDB" id="A0A2P5BTW2"/>
<dbReference type="SUPFAM" id="SSF118290">
    <property type="entry name" value="WRKY DNA-binding domain"/>
    <property type="match status" value="1"/>
</dbReference>
<evidence type="ECO:0000259" key="11">
    <source>
        <dbReference type="PROSITE" id="PS50808"/>
    </source>
</evidence>
<dbReference type="SMART" id="SM00774">
    <property type="entry name" value="WRKY"/>
    <property type="match status" value="1"/>
</dbReference>
<dbReference type="EMBL" id="JXTB01000223">
    <property type="protein sequence ID" value="PON52200.1"/>
    <property type="molecule type" value="Genomic_DNA"/>
</dbReference>
<keyword evidence="14" id="KW-1185">Reference proteome</keyword>
<name>A0A2P5BTW2_PARAD</name>
<dbReference type="GO" id="GO:0008270">
    <property type="term" value="F:zinc ion binding"/>
    <property type="evidence" value="ECO:0007669"/>
    <property type="project" value="UniProtKB-KW"/>
</dbReference>
<organism evidence="13 14">
    <name type="scientific">Parasponia andersonii</name>
    <name type="common">Sponia andersonii</name>
    <dbReference type="NCBI Taxonomy" id="3476"/>
    <lineage>
        <taxon>Eukaryota</taxon>
        <taxon>Viridiplantae</taxon>
        <taxon>Streptophyta</taxon>
        <taxon>Embryophyta</taxon>
        <taxon>Tracheophyta</taxon>
        <taxon>Spermatophyta</taxon>
        <taxon>Magnoliopsida</taxon>
        <taxon>eudicotyledons</taxon>
        <taxon>Gunneridae</taxon>
        <taxon>Pentapetalae</taxon>
        <taxon>rosids</taxon>
        <taxon>fabids</taxon>
        <taxon>Rosales</taxon>
        <taxon>Cannabaceae</taxon>
        <taxon>Parasponia</taxon>
    </lineage>
</organism>
<evidence type="ECO:0000256" key="9">
    <source>
        <dbReference type="PROSITE-ProRule" id="PRU00027"/>
    </source>
</evidence>
<dbReference type="GO" id="GO:0005634">
    <property type="term" value="C:nucleus"/>
    <property type="evidence" value="ECO:0007669"/>
    <property type="project" value="UniProtKB-SubCell"/>
</dbReference>
<protein>
    <submittedName>
        <fullName evidence="13">NIN-like transcription factor</fullName>
    </submittedName>
</protein>
<evidence type="ECO:0000256" key="2">
    <source>
        <dbReference type="ARBA" id="ARBA00022723"/>
    </source>
</evidence>
<evidence type="ECO:0000256" key="6">
    <source>
        <dbReference type="ARBA" id="ARBA00023125"/>
    </source>
</evidence>
<dbReference type="Pfam" id="PF03106">
    <property type="entry name" value="WRKY"/>
    <property type="match status" value="1"/>
</dbReference>
<keyword evidence="8" id="KW-0539">Nucleus</keyword>
<evidence type="ECO:0000259" key="12">
    <source>
        <dbReference type="PROSITE" id="PS50811"/>
    </source>
</evidence>
<keyword evidence="4" id="KW-0862">Zinc</keyword>
<evidence type="ECO:0000256" key="10">
    <source>
        <dbReference type="SAM" id="MobiDB-lite"/>
    </source>
</evidence>
<comment type="caution">
    <text evidence="13">The sequence shown here is derived from an EMBL/GenBank/DDBJ whole genome shotgun (WGS) entry which is preliminary data.</text>
</comment>
<dbReference type="STRING" id="3476.A0A2P5BTW2"/>